<evidence type="ECO:0000313" key="3">
    <source>
        <dbReference type="Proteomes" id="UP001302806"/>
    </source>
</evidence>
<accession>A0ABY9XRE7</accession>
<dbReference type="Proteomes" id="UP001302806">
    <property type="component" value="Chromosome"/>
</dbReference>
<gene>
    <name evidence="2" type="ORF">RHP51_15440</name>
</gene>
<dbReference type="EMBL" id="CP134537">
    <property type="protein sequence ID" value="WNH08501.1"/>
    <property type="molecule type" value="Genomic_DNA"/>
</dbReference>
<dbReference type="InterPro" id="IPR054015">
    <property type="entry name" value="ExsA-like_N"/>
</dbReference>
<evidence type="ECO:0000313" key="2">
    <source>
        <dbReference type="EMBL" id="WNH08501.1"/>
    </source>
</evidence>
<feature type="domain" description="ExsA-like N-terminal regulatory" evidence="1">
    <location>
        <begin position="53"/>
        <end position="187"/>
    </location>
</feature>
<sequence>MNNFERKPIMNVYDLHKANPGIFKQFSIKDILFLYYNCPQKEKILQLHSPYNQLTFSLTGRRIFHQGNYTYTVNKNSGFLLRRAAFLQEMDDTIKGWKLMAFYLKDDYLKKIFNIFRPHLPLKNLPPPPNEMVIPMDINDRIRDSYLSLIPYFYQTEALPEEILEIKLKELLYNVFINPKNRNILSYVNSLAEGYETPIWEIMEANYMYSLKLTEYAQLANKSLSLLRGISQNSMALPLENGSLKKD</sequence>
<dbReference type="Pfam" id="PF22200">
    <property type="entry name" value="ExsA_N"/>
    <property type="match status" value="1"/>
</dbReference>
<protein>
    <submittedName>
        <fullName evidence="2">AraC family transcriptional regulator</fullName>
    </submittedName>
</protein>
<evidence type="ECO:0000259" key="1">
    <source>
        <dbReference type="Pfam" id="PF22200"/>
    </source>
</evidence>
<name>A0ABY9XRE7_9FLAO</name>
<reference evidence="2 3" key="1">
    <citation type="submission" date="2023-09" db="EMBL/GenBank/DDBJ databases">
        <title>Thalassobella suaedae gen. nov., sp. nov., a marine bacterium of the family Flavobacteriaceae isolated from a halophyte Suaeda japonica.</title>
        <authorList>
            <person name="Lee S.Y."/>
            <person name="Hwang C.Y."/>
        </authorList>
    </citation>
    <scope>NUCLEOTIDE SEQUENCE [LARGE SCALE GENOMIC DNA]</scope>
    <source>
        <strain evidence="2 3">HL-DH14</strain>
    </source>
</reference>
<organism evidence="2 3">
    <name type="scientific">Thalassobellus suaedae</name>
    <dbReference type="NCBI Taxonomy" id="3074124"/>
    <lineage>
        <taxon>Bacteria</taxon>
        <taxon>Pseudomonadati</taxon>
        <taxon>Bacteroidota</taxon>
        <taxon>Flavobacteriia</taxon>
        <taxon>Flavobacteriales</taxon>
        <taxon>Flavobacteriaceae</taxon>
        <taxon>Thalassobellus</taxon>
    </lineage>
</organism>
<dbReference type="RefSeq" id="WP_415865158.1">
    <property type="nucleotide sequence ID" value="NZ_CP134537.1"/>
</dbReference>
<proteinExistence type="predicted"/>